<accession>A0A418KWI6</accession>
<dbReference type="InterPro" id="IPR002818">
    <property type="entry name" value="DJ-1/PfpI"/>
</dbReference>
<dbReference type="AlphaFoldDB" id="A0A418KWI6"/>
<dbReference type="PANTHER" id="PTHR43130:SF2">
    <property type="entry name" value="DJ-1_PFPI DOMAIN-CONTAINING PROTEIN"/>
    <property type="match status" value="1"/>
</dbReference>
<proteinExistence type="predicted"/>
<dbReference type="SUPFAM" id="SSF52317">
    <property type="entry name" value="Class I glutamine amidotransferase-like"/>
    <property type="match status" value="1"/>
</dbReference>
<evidence type="ECO:0000259" key="1">
    <source>
        <dbReference type="Pfam" id="PF01965"/>
    </source>
</evidence>
<comment type="caution">
    <text evidence="2">The sequence shown here is derived from an EMBL/GenBank/DDBJ whole genome shotgun (WGS) entry which is preliminary data.</text>
</comment>
<organism evidence="2 3">
    <name type="scientific">Jiangella rhizosphaerae</name>
    <dbReference type="NCBI Taxonomy" id="2293569"/>
    <lineage>
        <taxon>Bacteria</taxon>
        <taxon>Bacillati</taxon>
        <taxon>Actinomycetota</taxon>
        <taxon>Actinomycetes</taxon>
        <taxon>Jiangellales</taxon>
        <taxon>Jiangellaceae</taxon>
        <taxon>Jiangella</taxon>
    </lineage>
</organism>
<name>A0A418KWI6_9ACTN</name>
<dbReference type="Pfam" id="PF01965">
    <property type="entry name" value="DJ-1_PfpI"/>
    <property type="match status" value="1"/>
</dbReference>
<dbReference type="GO" id="GO:0006355">
    <property type="term" value="P:regulation of DNA-templated transcription"/>
    <property type="evidence" value="ECO:0007669"/>
    <property type="project" value="TreeGrafter"/>
</dbReference>
<gene>
    <name evidence="2" type="ORF">DY240_04490</name>
</gene>
<dbReference type="EMBL" id="QUAL01000037">
    <property type="protein sequence ID" value="RIQ34068.1"/>
    <property type="molecule type" value="Genomic_DNA"/>
</dbReference>
<protein>
    <recommendedName>
        <fullName evidence="1">DJ-1/PfpI domain-containing protein</fullName>
    </recommendedName>
</protein>
<reference evidence="2 3" key="1">
    <citation type="submission" date="2018-09" db="EMBL/GenBank/DDBJ databases">
        <title>Isolation, diversity and antifungal activity of actinobacteria from wheat.</title>
        <authorList>
            <person name="Han C."/>
        </authorList>
    </citation>
    <scope>NUCLEOTIDE SEQUENCE [LARGE SCALE GENOMIC DNA]</scope>
    <source>
        <strain evidence="2 3">NEAU-YY265</strain>
    </source>
</reference>
<dbReference type="Proteomes" id="UP000284057">
    <property type="component" value="Unassembled WGS sequence"/>
</dbReference>
<dbReference type="RefSeq" id="WP_119658761.1">
    <property type="nucleotide sequence ID" value="NZ_QUAL01000037.1"/>
</dbReference>
<dbReference type="InterPro" id="IPR052158">
    <property type="entry name" value="INH-QAR"/>
</dbReference>
<dbReference type="OrthoDB" id="9803764at2"/>
<dbReference type="Gene3D" id="3.40.50.880">
    <property type="match status" value="1"/>
</dbReference>
<sequence>MDASSTTAIVAYTGVSIDEAEIFRFVLSQIPEFRTVVVGSARGQVPGPGGVLVVEATFAEVNAPAIVAVPGGVGADRHPEIAAWLRRVSPRWLLASSTGTALLAAAGLLDDATAATHWLAGPLLEHYGAHPSPERLVVDGRLITCSGGPAAFQGALLVAKAYGGAELVAHITESAAATRQQQARPPHRRLRERLADALRGRDPSPPAPTPLDHALGDVDVLDLGAVTPLPDSHDHRRSTTS</sequence>
<feature type="domain" description="DJ-1/PfpI" evidence="1">
    <location>
        <begin position="32"/>
        <end position="156"/>
    </location>
</feature>
<evidence type="ECO:0000313" key="3">
    <source>
        <dbReference type="Proteomes" id="UP000284057"/>
    </source>
</evidence>
<dbReference type="PANTHER" id="PTHR43130">
    <property type="entry name" value="ARAC-FAMILY TRANSCRIPTIONAL REGULATOR"/>
    <property type="match status" value="1"/>
</dbReference>
<keyword evidence="3" id="KW-1185">Reference proteome</keyword>
<evidence type="ECO:0000313" key="2">
    <source>
        <dbReference type="EMBL" id="RIQ34068.1"/>
    </source>
</evidence>
<dbReference type="InterPro" id="IPR029062">
    <property type="entry name" value="Class_I_gatase-like"/>
</dbReference>